<evidence type="ECO:0000256" key="1">
    <source>
        <dbReference type="ARBA" id="ARBA00004141"/>
    </source>
</evidence>
<feature type="transmembrane region" description="Helical" evidence="7">
    <location>
        <begin position="60"/>
        <end position="82"/>
    </location>
</feature>
<feature type="transmembrane region" description="Helical" evidence="7">
    <location>
        <begin position="103"/>
        <end position="125"/>
    </location>
</feature>
<dbReference type="PANTHER" id="PTHR46154:SF2">
    <property type="entry name" value="SOLUTE SYMPORTER FAMILY TRANSPORTER (AFU_ORTHOLOGUE AFUA_6G03200)"/>
    <property type="match status" value="1"/>
</dbReference>
<evidence type="ECO:0000256" key="6">
    <source>
        <dbReference type="RuleBase" id="RU362091"/>
    </source>
</evidence>
<dbReference type="GO" id="GO:0005886">
    <property type="term" value="C:plasma membrane"/>
    <property type="evidence" value="ECO:0007669"/>
    <property type="project" value="TreeGrafter"/>
</dbReference>
<dbReference type="GO" id="GO:0015204">
    <property type="term" value="F:urea transmembrane transporter activity"/>
    <property type="evidence" value="ECO:0007669"/>
    <property type="project" value="InterPro"/>
</dbReference>
<dbReference type="InterPro" id="IPR001734">
    <property type="entry name" value="Na/solute_symporter"/>
</dbReference>
<name>A0AAD4DZX0_9AGAM</name>
<comment type="subcellular location">
    <subcellularLocation>
        <location evidence="1">Membrane</location>
        <topology evidence="1">Multi-pass membrane protein</topology>
    </subcellularLocation>
</comment>
<dbReference type="GeneID" id="64669795"/>
<evidence type="ECO:0000256" key="7">
    <source>
        <dbReference type="SAM" id="Phobius"/>
    </source>
</evidence>
<evidence type="ECO:0000256" key="4">
    <source>
        <dbReference type="ARBA" id="ARBA00022989"/>
    </source>
</evidence>
<dbReference type="Gene3D" id="1.20.1730.10">
    <property type="entry name" value="Sodium/glucose cotransporter"/>
    <property type="match status" value="1"/>
</dbReference>
<evidence type="ECO:0000313" key="9">
    <source>
        <dbReference type="Proteomes" id="UP001195769"/>
    </source>
</evidence>
<proteinExistence type="inferred from homology"/>
<dbReference type="PANTHER" id="PTHR46154">
    <property type="match status" value="1"/>
</dbReference>
<evidence type="ECO:0000313" key="8">
    <source>
        <dbReference type="EMBL" id="KAG1897174.1"/>
    </source>
</evidence>
<dbReference type="Proteomes" id="UP001195769">
    <property type="component" value="Unassembled WGS sequence"/>
</dbReference>
<evidence type="ECO:0000256" key="5">
    <source>
        <dbReference type="ARBA" id="ARBA00023136"/>
    </source>
</evidence>
<evidence type="ECO:0000256" key="2">
    <source>
        <dbReference type="ARBA" id="ARBA00006434"/>
    </source>
</evidence>
<comment type="similarity">
    <text evidence="2 6">Belongs to the sodium:solute symporter (SSF) (TC 2.A.21) family.</text>
</comment>
<keyword evidence="4 7" id="KW-1133">Transmembrane helix</keyword>
<comment type="caution">
    <text evidence="8">The sequence shown here is derived from an EMBL/GenBank/DDBJ whole genome shotgun (WGS) entry which is preliminary data.</text>
</comment>
<dbReference type="RefSeq" id="XP_041222750.1">
    <property type="nucleotide sequence ID" value="XM_041375497.1"/>
</dbReference>
<dbReference type="PROSITE" id="PS50283">
    <property type="entry name" value="NA_SOLUT_SYMP_3"/>
    <property type="match status" value="1"/>
</dbReference>
<dbReference type="InterPro" id="IPR038377">
    <property type="entry name" value="Na/Glc_symporter_sf"/>
</dbReference>
<keyword evidence="3 7" id="KW-0812">Transmembrane</keyword>
<keyword evidence="9" id="KW-1185">Reference proteome</keyword>
<keyword evidence="5 7" id="KW-0472">Membrane</keyword>
<reference evidence="8" key="1">
    <citation type="journal article" date="2020" name="New Phytol.">
        <title>Comparative genomics reveals dynamic genome evolution in host specialist ectomycorrhizal fungi.</title>
        <authorList>
            <person name="Lofgren L.A."/>
            <person name="Nguyen N.H."/>
            <person name="Vilgalys R."/>
            <person name="Ruytinx J."/>
            <person name="Liao H.L."/>
            <person name="Branco S."/>
            <person name="Kuo A."/>
            <person name="LaButti K."/>
            <person name="Lipzen A."/>
            <person name="Andreopoulos W."/>
            <person name="Pangilinan J."/>
            <person name="Riley R."/>
            <person name="Hundley H."/>
            <person name="Na H."/>
            <person name="Barry K."/>
            <person name="Grigoriev I.V."/>
            <person name="Stajich J.E."/>
            <person name="Kennedy P.G."/>
        </authorList>
    </citation>
    <scope>NUCLEOTIDE SEQUENCE</scope>
    <source>
        <strain evidence="8">FC203</strain>
    </source>
</reference>
<dbReference type="AlphaFoldDB" id="A0AAD4DZX0"/>
<gene>
    <name evidence="8" type="ORF">F5891DRAFT_957600</name>
</gene>
<dbReference type="Pfam" id="PF00474">
    <property type="entry name" value="SSF"/>
    <property type="match status" value="1"/>
</dbReference>
<sequence length="135" mass="14728">SATPLQSSTAAYAFGIHHNMWYGAGGSIQVAMSRMVTAKVNMNASSTHTFLEIVKARFGVVAHIVFTTCAFLLYADLSWVSLPRVEMVTDACFSGRCRCCKRLTGMNILAAYVLLPIGIVVYVVFGGLRATFMYD</sequence>
<evidence type="ECO:0000256" key="3">
    <source>
        <dbReference type="ARBA" id="ARBA00022692"/>
    </source>
</evidence>
<protein>
    <submittedName>
        <fullName evidence="8">Uncharacterized protein</fullName>
    </submittedName>
</protein>
<dbReference type="InterPro" id="IPR031155">
    <property type="entry name" value="DUR"/>
</dbReference>
<feature type="non-terminal residue" evidence="8">
    <location>
        <position position="135"/>
    </location>
</feature>
<accession>A0AAD4DZX0</accession>
<organism evidence="8 9">
    <name type="scientific">Suillus fuscotomentosus</name>
    <dbReference type="NCBI Taxonomy" id="1912939"/>
    <lineage>
        <taxon>Eukaryota</taxon>
        <taxon>Fungi</taxon>
        <taxon>Dikarya</taxon>
        <taxon>Basidiomycota</taxon>
        <taxon>Agaricomycotina</taxon>
        <taxon>Agaricomycetes</taxon>
        <taxon>Agaricomycetidae</taxon>
        <taxon>Boletales</taxon>
        <taxon>Suillineae</taxon>
        <taxon>Suillaceae</taxon>
        <taxon>Suillus</taxon>
    </lineage>
</organism>
<dbReference type="EMBL" id="JABBWK010000049">
    <property type="protein sequence ID" value="KAG1897174.1"/>
    <property type="molecule type" value="Genomic_DNA"/>
</dbReference>